<evidence type="ECO:0000256" key="1">
    <source>
        <dbReference type="SAM" id="SignalP"/>
    </source>
</evidence>
<sequence>MYKQPDLLRRNVVRYLSSIPLLPLAGVGSASAAAGTFAFAGLKPDFETAVTGLTLTEDLRFGSSAMPSGTPVSAAIRTLADVAARFNPLEGDFGPDGAHQGGTGPATINSEVQRYATEFNPQNHVLEADGLRLQAVLSGGHYNTYLRGNVVTTGNGFNAGAEGASAPTRLADIGLTVADLAKIEVGTCITGGSNSGIAVVVAKDGGAGTITFEAVSSGIKTAYKGNWHVTFTTFAFARVAAEVSNGGMTTLKFKTPLASTVVPGMFAMGVNGDPGYYNDPQAADRARVASVAADRRSVTFDKPVRFGRPLKVLAPGGGNTGDGVLFVPGLSSGQIWSKRAYGPQRPGFQVQALAVEITMPAMPQFTGGGYYAKPAIDKAMAATPGMLWGYWPAVWFYSFNPDRIRAAPSPSPEVDVFELFTRLSNGPSTWTGFLHTQPYQRRVASPRGGLWAGNPSGNSNRGIQTRDAAYLVLPTPLASGQKRTVGVIWTRDKVVHYLDGVAVSESDWVTAQGLPHQLGINLACGSLSGNNASGLFFPQNDAQATGQFLTVHTIKTWEL</sequence>
<evidence type="ECO:0008006" key="4">
    <source>
        <dbReference type="Google" id="ProtNLM"/>
    </source>
</evidence>
<accession>A0A7X4KGV8</accession>
<feature type="chain" id="PRO_5030898539" description="GH16 domain-containing protein" evidence="1">
    <location>
        <begin position="33"/>
        <end position="559"/>
    </location>
</feature>
<evidence type="ECO:0000313" key="2">
    <source>
        <dbReference type="EMBL" id="MYM72805.1"/>
    </source>
</evidence>
<protein>
    <recommendedName>
        <fullName evidence="4">GH16 domain-containing protein</fullName>
    </recommendedName>
</protein>
<organism evidence="2 3">
    <name type="scientific">Duganella margarita</name>
    <dbReference type="NCBI Taxonomy" id="2692170"/>
    <lineage>
        <taxon>Bacteria</taxon>
        <taxon>Pseudomonadati</taxon>
        <taxon>Pseudomonadota</taxon>
        <taxon>Betaproteobacteria</taxon>
        <taxon>Burkholderiales</taxon>
        <taxon>Oxalobacteraceae</taxon>
        <taxon>Telluria group</taxon>
        <taxon>Duganella</taxon>
    </lineage>
</organism>
<dbReference type="RefSeq" id="WP_161050167.1">
    <property type="nucleotide sequence ID" value="NZ_WWCR01000009.1"/>
</dbReference>
<dbReference type="Proteomes" id="UP000469734">
    <property type="component" value="Unassembled WGS sequence"/>
</dbReference>
<proteinExistence type="predicted"/>
<feature type="signal peptide" evidence="1">
    <location>
        <begin position="1"/>
        <end position="32"/>
    </location>
</feature>
<reference evidence="2 3" key="1">
    <citation type="submission" date="2019-12" db="EMBL/GenBank/DDBJ databases">
        <title>Novel species isolated from a subtropical stream in China.</title>
        <authorList>
            <person name="Lu H."/>
        </authorList>
    </citation>
    <scope>NUCLEOTIDE SEQUENCE [LARGE SCALE GENOMIC DNA]</scope>
    <source>
        <strain evidence="2 3">FT134W</strain>
    </source>
</reference>
<dbReference type="EMBL" id="WWCR01000009">
    <property type="protein sequence ID" value="MYM72805.1"/>
    <property type="molecule type" value="Genomic_DNA"/>
</dbReference>
<name>A0A7X4KGV8_9BURK</name>
<dbReference type="Gene3D" id="2.60.120.200">
    <property type="match status" value="1"/>
</dbReference>
<dbReference type="SUPFAM" id="SSF49899">
    <property type="entry name" value="Concanavalin A-like lectins/glucanases"/>
    <property type="match status" value="1"/>
</dbReference>
<evidence type="ECO:0000313" key="3">
    <source>
        <dbReference type="Proteomes" id="UP000469734"/>
    </source>
</evidence>
<comment type="caution">
    <text evidence="2">The sequence shown here is derived from an EMBL/GenBank/DDBJ whole genome shotgun (WGS) entry which is preliminary data.</text>
</comment>
<dbReference type="InterPro" id="IPR013320">
    <property type="entry name" value="ConA-like_dom_sf"/>
</dbReference>
<keyword evidence="1" id="KW-0732">Signal</keyword>
<gene>
    <name evidence="2" type="ORF">GTP56_11405</name>
</gene>
<dbReference type="AlphaFoldDB" id="A0A7X4KGV8"/>